<dbReference type="GO" id="GO:0016740">
    <property type="term" value="F:transferase activity"/>
    <property type="evidence" value="ECO:0007669"/>
    <property type="project" value="UniProtKB-KW"/>
</dbReference>
<dbReference type="OrthoDB" id="370884at2759"/>
<comment type="caution">
    <text evidence="7">The sequence shown here is derived from an EMBL/GenBank/DDBJ whole genome shotgun (WGS) entry which is preliminary data.</text>
</comment>
<proteinExistence type="predicted"/>
<keyword evidence="2" id="KW-1003">Cell membrane</keyword>
<evidence type="ECO:0000259" key="6">
    <source>
        <dbReference type="Pfam" id="PF22997"/>
    </source>
</evidence>
<comment type="subcellular location">
    <subcellularLocation>
        <location evidence="1">Cell membrane</location>
        <topology evidence="1">Multi-pass membrane protein</topology>
    </subcellularLocation>
</comment>
<accession>A0A5B0NFU8</accession>
<keyword evidence="3" id="KW-0808">Transferase</keyword>
<evidence type="ECO:0000313" key="8">
    <source>
        <dbReference type="Proteomes" id="UP000324748"/>
    </source>
</evidence>
<evidence type="ECO:0000313" key="7">
    <source>
        <dbReference type="EMBL" id="KAA1087586.1"/>
    </source>
</evidence>
<keyword evidence="8" id="KW-1185">Reference proteome</keyword>
<keyword evidence="5" id="KW-0812">Transmembrane</keyword>
<keyword evidence="5" id="KW-1133">Transmembrane helix</keyword>
<dbReference type="Pfam" id="PF22997">
    <property type="entry name" value="CHS4"/>
    <property type="match status" value="1"/>
</dbReference>
<dbReference type="InterPro" id="IPR054295">
    <property type="entry name" value="CHS4-like_dom"/>
</dbReference>
<reference evidence="7 8" key="1">
    <citation type="submission" date="2019-05" db="EMBL/GenBank/DDBJ databases">
        <title>Emergence of the Ug99 lineage of the wheat stem rust pathogen through somatic hybridization.</title>
        <authorList>
            <person name="Li F."/>
            <person name="Upadhyaya N.M."/>
            <person name="Sperschneider J."/>
            <person name="Matny O."/>
            <person name="Nguyen-Phuc H."/>
            <person name="Mago R."/>
            <person name="Raley C."/>
            <person name="Miller M.E."/>
            <person name="Silverstein K.A.T."/>
            <person name="Henningsen E."/>
            <person name="Hirsch C.D."/>
            <person name="Visser B."/>
            <person name="Pretorius Z.A."/>
            <person name="Steffenson B.J."/>
            <person name="Schwessinger B."/>
            <person name="Dodds P.N."/>
            <person name="Figueroa M."/>
        </authorList>
    </citation>
    <scope>NUCLEOTIDE SEQUENCE [LARGE SCALE GENOMIC DNA]</scope>
    <source>
        <strain evidence="7">21-0</strain>
    </source>
</reference>
<dbReference type="Proteomes" id="UP000324748">
    <property type="component" value="Unassembled WGS sequence"/>
</dbReference>
<dbReference type="AlphaFoldDB" id="A0A5B0NFU8"/>
<feature type="transmembrane region" description="Helical" evidence="5">
    <location>
        <begin position="137"/>
        <end position="164"/>
    </location>
</feature>
<evidence type="ECO:0000256" key="2">
    <source>
        <dbReference type="ARBA" id="ARBA00022475"/>
    </source>
</evidence>
<organism evidence="7 8">
    <name type="scientific">Puccinia graminis f. sp. tritici</name>
    <dbReference type="NCBI Taxonomy" id="56615"/>
    <lineage>
        <taxon>Eukaryota</taxon>
        <taxon>Fungi</taxon>
        <taxon>Dikarya</taxon>
        <taxon>Basidiomycota</taxon>
        <taxon>Pucciniomycotina</taxon>
        <taxon>Pucciniomycetes</taxon>
        <taxon>Pucciniales</taxon>
        <taxon>Pucciniaceae</taxon>
        <taxon>Puccinia</taxon>
    </lineage>
</organism>
<evidence type="ECO:0000256" key="1">
    <source>
        <dbReference type="ARBA" id="ARBA00004651"/>
    </source>
</evidence>
<sequence length="222" mass="24696">MAVSYSSVSTNVVKTLSLRLPGPAFPTDGSGKLSWYFPCNLYDQYGASAVNNQLESEPSRLRFIVLDLNLLNWLDRSQVSYPDVFDDLKQSNNQFSGQDITMQLLRAGGQQLGGCLTDIIQVGYIDTNTLGCVASTVVLYASLVVIIGVVLIKWAMAVWFAWFFGWRLGSFGKETAEQRAQRAAAIETWSSDIYRPAPPDIARTHGLPRNLCSQYQSVYRYG</sequence>
<dbReference type="EMBL" id="VSWC01000105">
    <property type="protein sequence ID" value="KAA1087586.1"/>
    <property type="molecule type" value="Genomic_DNA"/>
</dbReference>
<evidence type="ECO:0000256" key="4">
    <source>
        <dbReference type="ARBA" id="ARBA00023180"/>
    </source>
</evidence>
<dbReference type="GO" id="GO:0005886">
    <property type="term" value="C:plasma membrane"/>
    <property type="evidence" value="ECO:0007669"/>
    <property type="project" value="UniProtKB-SubCell"/>
</dbReference>
<keyword evidence="5" id="KW-0472">Membrane</keyword>
<evidence type="ECO:0000256" key="3">
    <source>
        <dbReference type="ARBA" id="ARBA00022679"/>
    </source>
</evidence>
<gene>
    <name evidence="7" type="primary">CHS3_19</name>
    <name evidence="7" type="ORF">PGT21_034042</name>
</gene>
<evidence type="ECO:0000256" key="5">
    <source>
        <dbReference type="SAM" id="Phobius"/>
    </source>
</evidence>
<name>A0A5B0NFU8_PUCGR</name>
<feature type="domain" description="Chitin synthase 4-like" evidence="6">
    <location>
        <begin position="65"/>
        <end position="124"/>
    </location>
</feature>
<keyword evidence="4" id="KW-0325">Glycoprotein</keyword>
<protein>
    <submittedName>
        <fullName evidence="7">Chitin synthase, class 3</fullName>
    </submittedName>
</protein>